<protein>
    <submittedName>
        <fullName evidence="2">Uncharacterized protein</fullName>
    </submittedName>
</protein>
<feature type="transmembrane region" description="Helical" evidence="1">
    <location>
        <begin position="12"/>
        <end position="40"/>
    </location>
</feature>
<keyword evidence="3" id="KW-1185">Reference proteome</keyword>
<comment type="caution">
    <text evidence="2">The sequence shown here is derived from an EMBL/GenBank/DDBJ whole genome shotgun (WGS) entry which is preliminary data.</text>
</comment>
<evidence type="ECO:0000313" key="3">
    <source>
        <dbReference type="Proteomes" id="UP000654482"/>
    </source>
</evidence>
<gene>
    <name evidence="2" type="ORF">IQ249_01370</name>
</gene>
<name>A0A8J7DNG2_9CYAN</name>
<reference evidence="2" key="1">
    <citation type="submission" date="2020-10" db="EMBL/GenBank/DDBJ databases">
        <authorList>
            <person name="Castelo-Branco R."/>
            <person name="Eusebio N."/>
            <person name="Adriana R."/>
            <person name="Vieira A."/>
            <person name="Brugerolle De Fraissinette N."/>
            <person name="Rezende De Castro R."/>
            <person name="Schneider M.P."/>
            <person name="Vasconcelos V."/>
            <person name="Leao P.N."/>
        </authorList>
    </citation>
    <scope>NUCLEOTIDE SEQUENCE</scope>
    <source>
        <strain evidence="2">LEGE 07157</strain>
    </source>
</reference>
<dbReference type="Proteomes" id="UP000654482">
    <property type="component" value="Unassembled WGS sequence"/>
</dbReference>
<feature type="transmembrane region" description="Helical" evidence="1">
    <location>
        <begin position="78"/>
        <end position="104"/>
    </location>
</feature>
<keyword evidence="1" id="KW-0472">Membrane</keyword>
<dbReference type="RefSeq" id="WP_194027629.1">
    <property type="nucleotide sequence ID" value="NZ_JADEWZ010000002.1"/>
</dbReference>
<accession>A0A8J7DNG2</accession>
<proteinExistence type="predicted"/>
<evidence type="ECO:0000256" key="1">
    <source>
        <dbReference type="SAM" id="Phobius"/>
    </source>
</evidence>
<feature type="transmembrane region" description="Helical" evidence="1">
    <location>
        <begin position="52"/>
        <end position="72"/>
    </location>
</feature>
<keyword evidence="1" id="KW-0812">Transmembrane</keyword>
<sequence>MPAIDLNPLFEFSHNNCVAICAFLVPANLFATLQTLLFFFLQRPPQHLRLSATLASSFAIVMVLHVYTWFAIGVVTPVTFVLLSLGSICLAVNIVACWLSPLILQHPIFNLPLLRNTISRLGLG</sequence>
<keyword evidence="1" id="KW-1133">Transmembrane helix</keyword>
<dbReference type="EMBL" id="JADEWZ010000002">
    <property type="protein sequence ID" value="MBE9114534.1"/>
    <property type="molecule type" value="Genomic_DNA"/>
</dbReference>
<evidence type="ECO:0000313" key="2">
    <source>
        <dbReference type="EMBL" id="MBE9114534.1"/>
    </source>
</evidence>
<organism evidence="2 3">
    <name type="scientific">Lusitaniella coriacea LEGE 07157</name>
    <dbReference type="NCBI Taxonomy" id="945747"/>
    <lineage>
        <taxon>Bacteria</taxon>
        <taxon>Bacillati</taxon>
        <taxon>Cyanobacteriota</taxon>
        <taxon>Cyanophyceae</taxon>
        <taxon>Spirulinales</taxon>
        <taxon>Lusitaniellaceae</taxon>
        <taxon>Lusitaniella</taxon>
    </lineage>
</organism>
<dbReference type="AlphaFoldDB" id="A0A8J7DNG2"/>